<dbReference type="EMBL" id="MNPL01002264">
    <property type="protein sequence ID" value="OQR78408.1"/>
    <property type="molecule type" value="Genomic_DNA"/>
</dbReference>
<name>A0A1V9XYF9_9ACAR</name>
<dbReference type="OrthoDB" id="10614260at2759"/>
<comment type="caution">
    <text evidence="2">The sequence shown here is derived from an EMBL/GenBank/DDBJ whole genome shotgun (WGS) entry which is preliminary data.</text>
</comment>
<dbReference type="InParanoid" id="A0A1V9XYF9"/>
<organism evidence="2 3">
    <name type="scientific">Tropilaelaps mercedesae</name>
    <dbReference type="NCBI Taxonomy" id="418985"/>
    <lineage>
        <taxon>Eukaryota</taxon>
        <taxon>Metazoa</taxon>
        <taxon>Ecdysozoa</taxon>
        <taxon>Arthropoda</taxon>
        <taxon>Chelicerata</taxon>
        <taxon>Arachnida</taxon>
        <taxon>Acari</taxon>
        <taxon>Parasitiformes</taxon>
        <taxon>Mesostigmata</taxon>
        <taxon>Gamasina</taxon>
        <taxon>Dermanyssoidea</taxon>
        <taxon>Laelapidae</taxon>
        <taxon>Tropilaelaps</taxon>
    </lineage>
</organism>
<feature type="region of interest" description="Disordered" evidence="1">
    <location>
        <begin position="26"/>
        <end position="93"/>
    </location>
</feature>
<proteinExistence type="predicted"/>
<dbReference type="AlphaFoldDB" id="A0A1V9XYF9"/>
<evidence type="ECO:0000313" key="3">
    <source>
        <dbReference type="Proteomes" id="UP000192247"/>
    </source>
</evidence>
<dbReference type="Proteomes" id="UP000192247">
    <property type="component" value="Unassembled WGS sequence"/>
</dbReference>
<gene>
    <name evidence="2" type="ORF">BIW11_06431</name>
</gene>
<accession>A0A1V9XYF9</accession>
<protein>
    <submittedName>
        <fullName evidence="2">Uncharacterized protein</fullName>
    </submittedName>
</protein>
<feature type="compositionally biased region" description="Acidic residues" evidence="1">
    <location>
        <begin position="32"/>
        <end position="42"/>
    </location>
</feature>
<keyword evidence="3" id="KW-1185">Reference proteome</keyword>
<feature type="compositionally biased region" description="Basic and acidic residues" evidence="1">
    <location>
        <begin position="53"/>
        <end position="86"/>
    </location>
</feature>
<evidence type="ECO:0000313" key="2">
    <source>
        <dbReference type="EMBL" id="OQR78408.1"/>
    </source>
</evidence>
<evidence type="ECO:0000256" key="1">
    <source>
        <dbReference type="SAM" id="MobiDB-lite"/>
    </source>
</evidence>
<sequence>MRAILFRLPYLSHRYGALVIGLTAGQKRKDEPEYDDDYDYDNETPVKGTASAAKKDTVKDIKAKDSAHGADEAKEDDSQPKKKLEHPTSIFLKPRNTRTHSKVSVLSIVSICVSCLC</sequence>
<reference evidence="2 3" key="1">
    <citation type="journal article" date="2017" name="Gigascience">
        <title>Draft genome of the honey bee ectoparasitic mite, Tropilaelaps mercedesae, is shaped by the parasitic life history.</title>
        <authorList>
            <person name="Dong X."/>
            <person name="Armstrong S.D."/>
            <person name="Xia D."/>
            <person name="Makepeace B.L."/>
            <person name="Darby A.C."/>
            <person name="Kadowaki T."/>
        </authorList>
    </citation>
    <scope>NUCLEOTIDE SEQUENCE [LARGE SCALE GENOMIC DNA]</scope>
    <source>
        <strain evidence="2">Wuxi-XJTLU</strain>
    </source>
</reference>